<dbReference type="Gene3D" id="3.30.420.40">
    <property type="match status" value="2"/>
</dbReference>
<dbReference type="Gene3D" id="2.130.10.10">
    <property type="entry name" value="YVTN repeat-like/Quinoprotein amine dehydrogenase"/>
    <property type="match status" value="2"/>
</dbReference>
<dbReference type="InterPro" id="IPR015943">
    <property type="entry name" value="WD40/YVTN_repeat-like_dom_sf"/>
</dbReference>
<dbReference type="SUPFAM" id="SSF51004">
    <property type="entry name" value="C-terminal (heme d1) domain of cytochrome cd1-nitrite reductase"/>
    <property type="match status" value="1"/>
</dbReference>
<dbReference type="AlphaFoldDB" id="A0A7K0DGR4"/>
<dbReference type="PANTHER" id="PTHR47197">
    <property type="entry name" value="PROTEIN NIRF"/>
    <property type="match status" value="1"/>
</dbReference>
<protein>
    <recommendedName>
        <fullName evidence="5">YncE family protein</fullName>
    </recommendedName>
</protein>
<accession>A0A7K0DGR4</accession>
<dbReference type="PANTHER" id="PTHR47197:SF3">
    <property type="entry name" value="DIHYDRO-HEME D1 DEHYDROGENASE"/>
    <property type="match status" value="1"/>
</dbReference>
<reference evidence="3 4" key="1">
    <citation type="submission" date="2019-10" db="EMBL/GenBank/DDBJ databases">
        <title>Nocardia macrotermitis sp. nov. and Nocardia aurantia sp. nov., isolated from the gut of fungus growing-termite Macrotermes natalensis.</title>
        <authorList>
            <person name="Benndorf R."/>
            <person name="Schwitalla J."/>
            <person name="Martin K."/>
            <person name="De Beer W."/>
            <person name="Kaster A.-K."/>
            <person name="Vollmers J."/>
            <person name="Poulsen M."/>
            <person name="Beemelmanns C."/>
        </authorList>
    </citation>
    <scope>NUCLEOTIDE SEQUENCE [LARGE SCALE GENOMIC DNA]</scope>
    <source>
        <strain evidence="3 4">RB56</strain>
    </source>
</reference>
<organism evidence="3 4">
    <name type="scientific">Nocardia aurantia</name>
    <dbReference type="NCBI Taxonomy" id="2585199"/>
    <lineage>
        <taxon>Bacteria</taxon>
        <taxon>Bacillati</taxon>
        <taxon>Actinomycetota</taxon>
        <taxon>Actinomycetes</taxon>
        <taxon>Mycobacteriales</taxon>
        <taxon>Nocardiaceae</taxon>
        <taxon>Nocardia</taxon>
    </lineage>
</organism>
<dbReference type="InterPro" id="IPR011048">
    <property type="entry name" value="Haem_d1_sf"/>
</dbReference>
<evidence type="ECO:0000313" key="3">
    <source>
        <dbReference type="EMBL" id="MQY25006.1"/>
    </source>
</evidence>
<proteinExistence type="predicted"/>
<dbReference type="InterPro" id="IPR043129">
    <property type="entry name" value="ATPase_NBD"/>
</dbReference>
<feature type="transmembrane region" description="Helical" evidence="2">
    <location>
        <begin position="316"/>
        <end position="340"/>
    </location>
</feature>
<name>A0A7K0DGR4_9NOCA</name>
<comment type="caution">
    <text evidence="3">The sequence shown here is derived from an EMBL/GenBank/DDBJ whole genome shotgun (WGS) entry which is preliminary data.</text>
</comment>
<dbReference type="EMBL" id="WEGI01000001">
    <property type="protein sequence ID" value="MQY25006.1"/>
    <property type="molecule type" value="Genomic_DNA"/>
</dbReference>
<dbReference type="InterPro" id="IPR011964">
    <property type="entry name" value="YVTN_b-propeller_repeat"/>
</dbReference>
<dbReference type="InterPro" id="IPR051200">
    <property type="entry name" value="Host-pathogen_enzymatic-act"/>
</dbReference>
<keyword evidence="2" id="KW-0812">Transmembrane</keyword>
<dbReference type="NCBIfam" id="TIGR02276">
    <property type="entry name" value="beta_rpt_yvtn"/>
    <property type="match status" value="1"/>
</dbReference>
<keyword evidence="2" id="KW-1133">Transmembrane helix</keyword>
<evidence type="ECO:0000256" key="1">
    <source>
        <dbReference type="SAM" id="MobiDB-lite"/>
    </source>
</evidence>
<sequence>MQGVATPGRLGIVLGVDSVTAVLVDDYGEPQPVRLSDHGSSMSSAVVVESNSVIHAGDSAAARLHTAHPGLIIQPRRWIALGQNDFRFPNGISVPATNVIAAVLFEVMRRARGAGGAPTGLVLTHPQSWDPGRISILVGAARQIGFTPDRIRIIPEPAAVVHGHGRIASGSRLVVVDAGDDGVEVTVLVAAANGVLHTVTSQRDSQFGGAPVDASRIARFTAATIEQAGISGESELVTLYPAGELSATPSLRSLLAEIAPLTVSDEPESTAAVGAVVGPSTAANGSSTVDPPIAPDRQGTSGHPPRSAQRRPRRRAVTATAWVGAALTLLAVVAASAVYLSSHGKKEAIDDGTGRFQTIRVGMSDDYNEIAVDPTSGNIYVNNRHDNTVSVIDGRTRTVTATVSVSEGPVGIAIDPALHRVYSVGWGKSVPPENQKSLLSVIDTITNRVVTQIPTGLASRAVAVDPANHNVYVANTRSGDNQPNASSKLMVIDAQSLTVKSAVPIGYNASKIALDPQSRIAYIAGDYLEPSKATPTAGLVLVNLDTTTVSSNIALPNGAFDVAVDVTDKMVLATAKDVIYFIDTSTAGSVATVPNPGSLTEAVIVDQTKHLAYATRGTAENESIAVLDTSKRSVVDTIEIGADAACHGLASSGGSAAVYVACDFDKVLVLPGR</sequence>
<feature type="region of interest" description="Disordered" evidence="1">
    <location>
        <begin position="278"/>
        <end position="314"/>
    </location>
</feature>
<gene>
    <name evidence="3" type="ORF">NRB56_05600</name>
</gene>
<evidence type="ECO:0008006" key="5">
    <source>
        <dbReference type="Google" id="ProtNLM"/>
    </source>
</evidence>
<evidence type="ECO:0000313" key="4">
    <source>
        <dbReference type="Proteomes" id="UP000431401"/>
    </source>
</evidence>
<dbReference type="SUPFAM" id="SSF53067">
    <property type="entry name" value="Actin-like ATPase domain"/>
    <property type="match status" value="1"/>
</dbReference>
<evidence type="ECO:0000256" key="2">
    <source>
        <dbReference type="SAM" id="Phobius"/>
    </source>
</evidence>
<keyword evidence="4" id="KW-1185">Reference proteome</keyword>
<keyword evidence="2" id="KW-0472">Membrane</keyword>
<dbReference type="Proteomes" id="UP000431401">
    <property type="component" value="Unassembled WGS sequence"/>
</dbReference>